<evidence type="ECO:0000256" key="6">
    <source>
        <dbReference type="ARBA" id="ARBA00022692"/>
    </source>
</evidence>
<dbReference type="InterPro" id="IPR036259">
    <property type="entry name" value="MFS_trans_sf"/>
</dbReference>
<dbReference type="CDD" id="cd17471">
    <property type="entry name" value="MFS_Set"/>
    <property type="match status" value="1"/>
</dbReference>
<dbReference type="PANTHER" id="PTHR23535">
    <property type="entry name" value="SUGAR EFFLUX TRANSPORTER A-RELATED"/>
    <property type="match status" value="1"/>
</dbReference>
<dbReference type="InterPro" id="IPR011701">
    <property type="entry name" value="MFS"/>
</dbReference>
<feature type="transmembrane region" description="Helical" evidence="9">
    <location>
        <begin position="106"/>
        <end position="129"/>
    </location>
</feature>
<evidence type="ECO:0000256" key="4">
    <source>
        <dbReference type="ARBA" id="ARBA00022475"/>
    </source>
</evidence>
<keyword evidence="8 9" id="KW-0472">Membrane</keyword>
<comment type="subcellular location">
    <subcellularLocation>
        <location evidence="1">Cell membrane</location>
        <topology evidence="1">Multi-pass membrane protein</topology>
    </subcellularLocation>
</comment>
<feature type="transmembrane region" description="Helical" evidence="9">
    <location>
        <begin position="276"/>
        <end position="298"/>
    </location>
</feature>
<keyword evidence="4" id="KW-1003">Cell membrane</keyword>
<evidence type="ECO:0000313" key="11">
    <source>
        <dbReference type="EMBL" id="GIJ49356.1"/>
    </source>
</evidence>
<keyword evidence="5" id="KW-0762">Sugar transport</keyword>
<keyword evidence="6 9" id="KW-0812">Transmembrane</keyword>
<name>A0A8J3YT55_9ACTN</name>
<dbReference type="EMBL" id="BOPF01000026">
    <property type="protein sequence ID" value="GIJ49356.1"/>
    <property type="molecule type" value="Genomic_DNA"/>
</dbReference>
<evidence type="ECO:0000256" key="8">
    <source>
        <dbReference type="ARBA" id="ARBA00023136"/>
    </source>
</evidence>
<accession>A0A8J3YT55</accession>
<evidence type="ECO:0000256" key="7">
    <source>
        <dbReference type="ARBA" id="ARBA00022989"/>
    </source>
</evidence>
<feature type="transmembrane region" description="Helical" evidence="9">
    <location>
        <begin position="16"/>
        <end position="41"/>
    </location>
</feature>
<gene>
    <name evidence="11" type="ORF">Val02_62420</name>
</gene>
<feature type="transmembrane region" description="Helical" evidence="9">
    <location>
        <begin position="150"/>
        <end position="167"/>
    </location>
</feature>
<protein>
    <submittedName>
        <fullName evidence="11">Putative sugar efflux transporter</fullName>
    </submittedName>
</protein>
<evidence type="ECO:0000256" key="2">
    <source>
        <dbReference type="ARBA" id="ARBA00006523"/>
    </source>
</evidence>
<dbReference type="Gene3D" id="1.20.1250.20">
    <property type="entry name" value="MFS general substrate transporter like domains"/>
    <property type="match status" value="2"/>
</dbReference>
<feature type="transmembrane region" description="Helical" evidence="9">
    <location>
        <begin position="83"/>
        <end position="100"/>
    </location>
</feature>
<dbReference type="SUPFAM" id="SSF103473">
    <property type="entry name" value="MFS general substrate transporter"/>
    <property type="match status" value="2"/>
</dbReference>
<feature type="transmembrane region" description="Helical" evidence="9">
    <location>
        <begin position="53"/>
        <end position="71"/>
    </location>
</feature>
<keyword evidence="7 9" id="KW-1133">Transmembrane helix</keyword>
<evidence type="ECO:0000256" key="9">
    <source>
        <dbReference type="SAM" id="Phobius"/>
    </source>
</evidence>
<dbReference type="InterPro" id="IPR020846">
    <property type="entry name" value="MFS_dom"/>
</dbReference>
<dbReference type="GO" id="GO:0005886">
    <property type="term" value="C:plasma membrane"/>
    <property type="evidence" value="ECO:0007669"/>
    <property type="project" value="UniProtKB-SubCell"/>
</dbReference>
<dbReference type="AlphaFoldDB" id="A0A8J3YT55"/>
<keyword evidence="12" id="KW-1185">Reference proteome</keyword>
<sequence length="397" mass="40660">MRESLRFKGSLRFKELLPIGSVITIVGFVGAFTLPFLPLYLNTAVHASPVRTAVFLFLAAGASVALGSVLARFSDRGGRRRQILLLALCAGVLGYAAYGLTRSYALLLIVAVTFVAASGAGFPQGFALARDLLDKQGSTHAPAVTNALRMLVSLAWVVGPPVAAFVLSGVGFTGFYLTVAAGYALAALIVLRMPRVVSTVAPIEGGGGGMLLPAIAFTLIQCAAALGTLAMSLYVTHDLGGSVNDAGWILAVCAILEIPLMLGMGALTARFPLRRLVIVGTAVGVAYYATVAVAHAGWQVGVAQLLNACFVAAAAGLGISYFQELRPGEAGKATTTFANTQRVSNMLAGPILGLAQGWGYRTAYIAGAVLCAAGLLILVATPARAGAVARPVGDPAG</sequence>
<reference evidence="11" key="1">
    <citation type="submission" date="2021-01" db="EMBL/GenBank/DDBJ databases">
        <title>Whole genome shotgun sequence of Virgisporangium aliadipatigenens NBRC 105644.</title>
        <authorList>
            <person name="Komaki H."/>
            <person name="Tamura T."/>
        </authorList>
    </citation>
    <scope>NUCLEOTIDE SEQUENCE</scope>
    <source>
        <strain evidence="11">NBRC 105644</strain>
    </source>
</reference>
<feature type="transmembrane region" description="Helical" evidence="9">
    <location>
        <begin position="247"/>
        <end position="269"/>
    </location>
</feature>
<dbReference type="Pfam" id="PF07690">
    <property type="entry name" value="MFS_1"/>
    <property type="match status" value="2"/>
</dbReference>
<dbReference type="Proteomes" id="UP000619260">
    <property type="component" value="Unassembled WGS sequence"/>
</dbReference>
<organism evidence="11 12">
    <name type="scientific">Virgisporangium aliadipatigenens</name>
    <dbReference type="NCBI Taxonomy" id="741659"/>
    <lineage>
        <taxon>Bacteria</taxon>
        <taxon>Bacillati</taxon>
        <taxon>Actinomycetota</taxon>
        <taxon>Actinomycetes</taxon>
        <taxon>Micromonosporales</taxon>
        <taxon>Micromonosporaceae</taxon>
        <taxon>Virgisporangium</taxon>
    </lineage>
</organism>
<dbReference type="PROSITE" id="PS50850">
    <property type="entry name" value="MFS"/>
    <property type="match status" value="1"/>
</dbReference>
<keyword evidence="3" id="KW-0813">Transport</keyword>
<feature type="transmembrane region" description="Helical" evidence="9">
    <location>
        <begin position="211"/>
        <end position="235"/>
    </location>
</feature>
<dbReference type="GO" id="GO:0022857">
    <property type="term" value="F:transmembrane transporter activity"/>
    <property type="evidence" value="ECO:0007669"/>
    <property type="project" value="InterPro"/>
</dbReference>
<feature type="transmembrane region" description="Helical" evidence="9">
    <location>
        <begin position="173"/>
        <end position="191"/>
    </location>
</feature>
<evidence type="ECO:0000259" key="10">
    <source>
        <dbReference type="PROSITE" id="PS50850"/>
    </source>
</evidence>
<dbReference type="RefSeq" id="WP_203902826.1">
    <property type="nucleotide sequence ID" value="NZ_BOPF01000026.1"/>
</dbReference>
<comment type="similarity">
    <text evidence="2">Belongs to the major facilitator superfamily. Set transporter family.</text>
</comment>
<feature type="transmembrane region" description="Helical" evidence="9">
    <location>
        <begin position="363"/>
        <end position="383"/>
    </location>
</feature>
<dbReference type="PANTHER" id="PTHR23535:SF2">
    <property type="entry name" value="SUGAR EFFLUX TRANSPORTER A-RELATED"/>
    <property type="match status" value="1"/>
</dbReference>
<feature type="domain" description="Major facilitator superfamily (MFS) profile" evidence="10">
    <location>
        <begin position="1"/>
        <end position="198"/>
    </location>
</feature>
<evidence type="ECO:0000313" key="12">
    <source>
        <dbReference type="Proteomes" id="UP000619260"/>
    </source>
</evidence>
<evidence type="ECO:0000256" key="1">
    <source>
        <dbReference type="ARBA" id="ARBA00004651"/>
    </source>
</evidence>
<evidence type="ECO:0000256" key="3">
    <source>
        <dbReference type="ARBA" id="ARBA00022448"/>
    </source>
</evidence>
<proteinExistence type="inferred from homology"/>
<evidence type="ECO:0000256" key="5">
    <source>
        <dbReference type="ARBA" id="ARBA00022597"/>
    </source>
</evidence>
<comment type="caution">
    <text evidence="11">The sequence shown here is derived from an EMBL/GenBank/DDBJ whole genome shotgun (WGS) entry which is preliminary data.</text>
</comment>